<dbReference type="Pfam" id="PF03106">
    <property type="entry name" value="WRKY"/>
    <property type="match status" value="1"/>
</dbReference>
<accession>A0A835IG24</accession>
<comment type="subcellular location">
    <subcellularLocation>
        <location evidence="1">Nucleus</location>
    </subcellularLocation>
</comment>
<evidence type="ECO:0000256" key="6">
    <source>
        <dbReference type="SAM" id="MobiDB-lite"/>
    </source>
</evidence>
<feature type="non-terminal residue" evidence="8">
    <location>
        <position position="1"/>
    </location>
</feature>
<reference evidence="8 9" key="1">
    <citation type="submission" date="2020-10" db="EMBL/GenBank/DDBJ databases">
        <title>The Coptis chinensis genome and diversification of protoberbering-type alkaloids.</title>
        <authorList>
            <person name="Wang B."/>
            <person name="Shu S."/>
            <person name="Song C."/>
            <person name="Liu Y."/>
        </authorList>
    </citation>
    <scope>NUCLEOTIDE SEQUENCE [LARGE SCALE GENOMIC DNA]</scope>
    <source>
        <strain evidence="8">HL-2020</strain>
        <tissue evidence="8">Leaf</tissue>
    </source>
</reference>
<evidence type="ECO:0000256" key="5">
    <source>
        <dbReference type="ARBA" id="ARBA00023242"/>
    </source>
</evidence>
<evidence type="ECO:0000256" key="4">
    <source>
        <dbReference type="ARBA" id="ARBA00023163"/>
    </source>
</evidence>
<feature type="region of interest" description="Disordered" evidence="6">
    <location>
        <begin position="71"/>
        <end position="99"/>
    </location>
</feature>
<keyword evidence="3" id="KW-0238">DNA-binding</keyword>
<dbReference type="GO" id="GO:0043565">
    <property type="term" value="F:sequence-specific DNA binding"/>
    <property type="evidence" value="ECO:0007669"/>
    <property type="project" value="InterPro"/>
</dbReference>
<keyword evidence="9" id="KW-1185">Reference proteome</keyword>
<dbReference type="Proteomes" id="UP000631114">
    <property type="component" value="Unassembled WGS sequence"/>
</dbReference>
<feature type="region of interest" description="Disordered" evidence="6">
    <location>
        <begin position="310"/>
        <end position="346"/>
    </location>
</feature>
<feature type="compositionally biased region" description="Low complexity" evidence="6">
    <location>
        <begin position="79"/>
        <end position="99"/>
    </location>
</feature>
<dbReference type="GO" id="GO:0005634">
    <property type="term" value="C:nucleus"/>
    <property type="evidence" value="ECO:0007669"/>
    <property type="project" value="UniProtKB-SubCell"/>
</dbReference>
<proteinExistence type="predicted"/>
<dbReference type="PANTHER" id="PTHR31282">
    <property type="entry name" value="WRKY TRANSCRIPTION FACTOR 21-RELATED"/>
    <property type="match status" value="1"/>
</dbReference>
<dbReference type="OrthoDB" id="777189at2759"/>
<organism evidence="8 9">
    <name type="scientific">Coptis chinensis</name>
    <dbReference type="NCBI Taxonomy" id="261450"/>
    <lineage>
        <taxon>Eukaryota</taxon>
        <taxon>Viridiplantae</taxon>
        <taxon>Streptophyta</taxon>
        <taxon>Embryophyta</taxon>
        <taxon>Tracheophyta</taxon>
        <taxon>Spermatophyta</taxon>
        <taxon>Magnoliopsida</taxon>
        <taxon>Ranunculales</taxon>
        <taxon>Ranunculaceae</taxon>
        <taxon>Coptidoideae</taxon>
        <taxon>Coptis</taxon>
    </lineage>
</organism>
<dbReference type="Gene3D" id="2.20.25.80">
    <property type="entry name" value="WRKY domain"/>
    <property type="match status" value="1"/>
</dbReference>
<dbReference type="InterPro" id="IPR018872">
    <property type="entry name" value="Zn-cluster-dom"/>
</dbReference>
<dbReference type="FunFam" id="2.20.25.80:FF:000004">
    <property type="entry name" value="WRKY transcription factor 65"/>
    <property type="match status" value="1"/>
</dbReference>
<name>A0A835IG24_9MAGN</name>
<feature type="domain" description="WRKY" evidence="7">
    <location>
        <begin position="232"/>
        <end position="298"/>
    </location>
</feature>
<evidence type="ECO:0000259" key="7">
    <source>
        <dbReference type="PROSITE" id="PS50811"/>
    </source>
</evidence>
<feature type="region of interest" description="Disordered" evidence="6">
    <location>
        <begin position="121"/>
        <end position="148"/>
    </location>
</feature>
<dbReference type="InterPro" id="IPR003657">
    <property type="entry name" value="WRKY_dom"/>
</dbReference>
<evidence type="ECO:0000256" key="2">
    <source>
        <dbReference type="ARBA" id="ARBA00023015"/>
    </source>
</evidence>
<protein>
    <recommendedName>
        <fullName evidence="7">WRKY domain-containing protein</fullName>
    </recommendedName>
</protein>
<dbReference type="InterPro" id="IPR036576">
    <property type="entry name" value="WRKY_dom_sf"/>
</dbReference>
<dbReference type="Pfam" id="PF10533">
    <property type="entry name" value="Plant_zn_clust"/>
    <property type="match status" value="1"/>
</dbReference>
<dbReference type="SMR" id="A0A835IG24"/>
<sequence length="437" mass="46963">MAVELLGFTKMNDQIAIQEAATAGIRSMEHLLQTLSSSSQNHQTHHLDCREITDFTVSKFKKVISILNRSGHARFRRGPPSSSSTTTTSSYSEPQYYSSPQTQNFTLPQILSHPQTQTLTLDFSKPNNNLLNPNLKPNLSKDSFSSMSPPISTSNTSSFMSSITGEGSVSNGKLGTSSLFATPAPTTGKPPLSISCRKKCNSDHLSVNRCHCSKRRKSRVKKTIRVPAISSKMADIPADEYSWRKYGQKPIKGSPYPRGYYKCSTMRGCPARKHVERDQTDPAMLIVTYEGEHRHSQAAGSDALRNNMGHVLESSYGGSGGGGNDGGGGSGCGDGGGGSGGSGGGGGGSEWWLGSRLAATSVSVLASGESERKKSRRDVIPLLCSIFLANQGVGETSGEGKLLPWMMRLLIAKESVKQKMIIEAYAKIASCIPFNRK</sequence>
<evidence type="ECO:0000313" key="8">
    <source>
        <dbReference type="EMBL" id="KAF9616324.1"/>
    </source>
</evidence>
<dbReference type="InterPro" id="IPR044810">
    <property type="entry name" value="WRKY_plant"/>
</dbReference>
<keyword evidence="5" id="KW-0539">Nucleus</keyword>
<dbReference type="SMART" id="SM00774">
    <property type="entry name" value="WRKY"/>
    <property type="match status" value="1"/>
</dbReference>
<feature type="compositionally biased region" description="Gly residues" evidence="6">
    <location>
        <begin position="317"/>
        <end position="346"/>
    </location>
</feature>
<dbReference type="AlphaFoldDB" id="A0A835IG24"/>
<keyword evidence="2" id="KW-0805">Transcription regulation</keyword>
<evidence type="ECO:0000313" key="9">
    <source>
        <dbReference type="Proteomes" id="UP000631114"/>
    </source>
</evidence>
<feature type="compositionally biased region" description="Low complexity" evidence="6">
    <location>
        <begin position="124"/>
        <end position="148"/>
    </location>
</feature>
<dbReference type="GO" id="GO:0003700">
    <property type="term" value="F:DNA-binding transcription factor activity"/>
    <property type="evidence" value="ECO:0007669"/>
    <property type="project" value="InterPro"/>
</dbReference>
<dbReference type="SUPFAM" id="SSF118290">
    <property type="entry name" value="WRKY DNA-binding domain"/>
    <property type="match status" value="1"/>
</dbReference>
<keyword evidence="4" id="KW-0804">Transcription</keyword>
<comment type="caution">
    <text evidence="8">The sequence shown here is derived from an EMBL/GenBank/DDBJ whole genome shotgun (WGS) entry which is preliminary data.</text>
</comment>
<gene>
    <name evidence="8" type="ORF">IFM89_029100</name>
</gene>
<evidence type="ECO:0000256" key="3">
    <source>
        <dbReference type="ARBA" id="ARBA00023125"/>
    </source>
</evidence>
<evidence type="ECO:0000256" key="1">
    <source>
        <dbReference type="ARBA" id="ARBA00004123"/>
    </source>
</evidence>
<dbReference type="EMBL" id="JADFTS010000003">
    <property type="protein sequence ID" value="KAF9616324.1"/>
    <property type="molecule type" value="Genomic_DNA"/>
</dbReference>
<dbReference type="PROSITE" id="PS50811">
    <property type="entry name" value="WRKY"/>
    <property type="match status" value="1"/>
</dbReference>